<proteinExistence type="predicted"/>
<sequence length="114" mass="12932">MHQALQGATFHVEHVRPRSRGGETTVENLAWACPQCNLHKSDRVQVSDSADGRFVPLFDPRRLSWTEHFRWEGEAIIPLTAIGRGTITALNLNHPRRLKIRQAEALFALFPPVN</sequence>
<keyword evidence="3" id="KW-1185">Reference proteome</keyword>
<dbReference type="InterPro" id="IPR002711">
    <property type="entry name" value="HNH"/>
</dbReference>
<dbReference type="PANTHER" id="PTHR33877:SF1">
    <property type="entry name" value="TYPE IV METHYL-DIRECTED RESTRICTION ENZYME ECOKMCRA"/>
    <property type="match status" value="1"/>
</dbReference>
<evidence type="ECO:0000313" key="3">
    <source>
        <dbReference type="Proteomes" id="UP000609651"/>
    </source>
</evidence>
<dbReference type="Proteomes" id="UP000609651">
    <property type="component" value="Unassembled WGS sequence"/>
</dbReference>
<dbReference type="InterPro" id="IPR003615">
    <property type="entry name" value="HNH_nuc"/>
</dbReference>
<dbReference type="Pfam" id="PF01844">
    <property type="entry name" value="HNH"/>
    <property type="match status" value="1"/>
</dbReference>
<protein>
    <recommendedName>
        <fullName evidence="1">HNH domain-containing protein</fullName>
    </recommendedName>
</protein>
<dbReference type="Gene3D" id="1.10.30.50">
    <property type="match status" value="1"/>
</dbReference>
<dbReference type="InterPro" id="IPR052892">
    <property type="entry name" value="NA-targeting_endonuclease"/>
</dbReference>
<name>A0ABX1VLL2_9PLAN</name>
<gene>
    <name evidence="2" type="ORF">LzC2_35860</name>
</gene>
<reference evidence="2 3" key="1">
    <citation type="journal article" date="2020" name="Syst. Appl. Microbiol.">
        <title>Alienimonas chondri sp. nov., a novel planctomycete isolated from the biofilm of the red alga Chondrus crispus.</title>
        <authorList>
            <person name="Vitorino I."/>
            <person name="Albuquerque L."/>
            <person name="Wiegand S."/>
            <person name="Kallscheuer N."/>
            <person name="da Costa M.S."/>
            <person name="Lobo-da-Cunha A."/>
            <person name="Jogler C."/>
            <person name="Lage O.M."/>
        </authorList>
    </citation>
    <scope>NUCLEOTIDE SEQUENCE [LARGE SCALE GENOMIC DNA]</scope>
    <source>
        <strain evidence="2 3">LzC2</strain>
    </source>
</reference>
<organism evidence="2 3">
    <name type="scientific">Alienimonas chondri</name>
    <dbReference type="NCBI Taxonomy" id="2681879"/>
    <lineage>
        <taxon>Bacteria</taxon>
        <taxon>Pseudomonadati</taxon>
        <taxon>Planctomycetota</taxon>
        <taxon>Planctomycetia</taxon>
        <taxon>Planctomycetales</taxon>
        <taxon>Planctomycetaceae</taxon>
        <taxon>Alienimonas</taxon>
    </lineage>
</organism>
<dbReference type="PANTHER" id="PTHR33877">
    <property type="entry name" value="SLL1193 PROTEIN"/>
    <property type="match status" value="1"/>
</dbReference>
<evidence type="ECO:0000313" key="2">
    <source>
        <dbReference type="EMBL" id="NNJ27481.1"/>
    </source>
</evidence>
<evidence type="ECO:0000259" key="1">
    <source>
        <dbReference type="Pfam" id="PF01844"/>
    </source>
</evidence>
<comment type="caution">
    <text evidence="2">The sequence shown here is derived from an EMBL/GenBank/DDBJ whole genome shotgun (WGS) entry which is preliminary data.</text>
</comment>
<dbReference type="CDD" id="cd00085">
    <property type="entry name" value="HNHc"/>
    <property type="match status" value="1"/>
</dbReference>
<accession>A0ABX1VLL2</accession>
<dbReference type="EMBL" id="WTPX01000158">
    <property type="protein sequence ID" value="NNJ27481.1"/>
    <property type="molecule type" value="Genomic_DNA"/>
</dbReference>
<feature type="domain" description="HNH" evidence="1">
    <location>
        <begin position="9"/>
        <end position="43"/>
    </location>
</feature>